<keyword evidence="2" id="KW-0647">Proteasome</keyword>
<evidence type="ECO:0000256" key="1">
    <source>
        <dbReference type="ARBA" id="ARBA00022737"/>
    </source>
</evidence>
<dbReference type="AlphaFoldDB" id="H8ZD46"/>
<name>H8ZD46_NEMA1</name>
<evidence type="ECO:0000256" key="3">
    <source>
        <dbReference type="SAM" id="MobiDB-lite"/>
    </source>
</evidence>
<dbReference type="PANTHER" id="PTHR10943">
    <property type="entry name" value="26S PROTEASOME NON-ATPASE REGULATORY SUBUNIT"/>
    <property type="match status" value="1"/>
</dbReference>
<feature type="domain" description="RPN1 N-terminal" evidence="4">
    <location>
        <begin position="9"/>
        <end position="326"/>
    </location>
</feature>
<dbReference type="Gene3D" id="1.25.10.10">
    <property type="entry name" value="Leucine-rich Repeat Variant"/>
    <property type="match status" value="1"/>
</dbReference>
<sequence>MDSKTEEIHVILDSLSNTDPEITHSALSMLVQKMRASTSVASTIPQILLYLVSQRVVLQDKLVTLSGENRMLMADILSVISATLATTESLKYRLEGGATPMDIWGHQYVKKLSCDIVKSLKAHRMAGGSLGQEESNLSEMIATAAKESASMAKHSHGAENRAVGDEKVTEKEEVSEEEILPITEEMADPLEKVIEGVVECMFKFNCECDCVDFLLEIDRIEMILNYIDIDNQERIIRYLNALVYFVRNEKVTNTFLELLKRNGKLEEYAKLMIKERRFEQLLQEVTEFSQTEKIRIFYILGKHEVWSRVPKDLWDSFVQNMSKEKLPEGVSVENITSNGYMADLNRYVSTRLEMNKEVLGNFGSFSDALSKASFSSEILAEPENKKTYKITTQCSRGLLYLWDQKKALSELEEHIFSEDGYLKVSSILALATATCKVYDYNDTVLAAAMEAMDTKSVTQRIVVLISLAIKYAGTHNMEMFHSLYPLLCDDTIEIVFFTIYVIGNIFSGSCNKDIYTELLNVLASRIGGEGECSSPIVKFALLGVSLIFLQGEGKVTEVLDSCEIMEANGVSLSILLRSMAYMATGNTKVIHDILKDALDEQSENEQDYREMFGILGVALISLGDDTLVQMAGHILEGSMLLDSAKVQMAIPMAYSLLYLSTGKTEVIDTLRKSMHSPNAHVMLSAILGLGLVSAGTNNSRVKIALDEMSTFCGKGAAGSALKISQGLLRLGKGMHKLSLFNDAAISGRSVGCLLGFMMGALDGGVGILDRYYFVLMLIGASITPKYLITLNEGGSPTECNIRVGNKIDTAGVSGRPKTLAGVQVHASPVILQTAEGAEVLGDSVSYHTDGDVVIVSAPSARPDAEHQKE</sequence>
<dbReference type="EMBL" id="JH604636">
    <property type="protein sequence ID" value="EHY65071.1"/>
    <property type="molecule type" value="Genomic_DNA"/>
</dbReference>
<dbReference type="InterPro" id="IPR040892">
    <property type="entry name" value="RPN1_N"/>
</dbReference>
<dbReference type="SUPFAM" id="SSF48371">
    <property type="entry name" value="ARM repeat"/>
    <property type="match status" value="1"/>
</dbReference>
<dbReference type="GO" id="GO:0043161">
    <property type="term" value="P:proteasome-mediated ubiquitin-dependent protein catabolic process"/>
    <property type="evidence" value="ECO:0007669"/>
    <property type="project" value="TreeGrafter"/>
</dbReference>
<evidence type="ECO:0000259" key="4">
    <source>
        <dbReference type="Pfam" id="PF17781"/>
    </source>
</evidence>
<accession>H8ZD46</accession>
<dbReference type="GO" id="GO:0034515">
    <property type="term" value="C:proteasome storage granule"/>
    <property type="evidence" value="ECO:0007669"/>
    <property type="project" value="TreeGrafter"/>
</dbReference>
<feature type="region of interest" description="Disordered" evidence="3">
    <location>
        <begin position="155"/>
        <end position="177"/>
    </location>
</feature>
<protein>
    <recommendedName>
        <fullName evidence="4">RPN1 N-terminal domain-containing protein</fullName>
    </recommendedName>
</protein>
<dbReference type="PANTHER" id="PTHR10943:SF1">
    <property type="entry name" value="26S PROTEASOME NON-ATPASE REGULATORY SUBUNIT 2"/>
    <property type="match status" value="1"/>
</dbReference>
<dbReference type="Pfam" id="PF17781">
    <property type="entry name" value="RPN1_RPN2_N"/>
    <property type="match status" value="1"/>
</dbReference>
<dbReference type="Proteomes" id="UP000005622">
    <property type="component" value="Unassembled WGS sequence"/>
</dbReference>
<dbReference type="InterPro" id="IPR011989">
    <property type="entry name" value="ARM-like"/>
</dbReference>
<dbReference type="GO" id="GO:0008540">
    <property type="term" value="C:proteasome regulatory particle, base subcomplex"/>
    <property type="evidence" value="ECO:0007669"/>
    <property type="project" value="TreeGrafter"/>
</dbReference>
<proteinExistence type="predicted"/>
<dbReference type="InterPro" id="IPR016024">
    <property type="entry name" value="ARM-type_fold"/>
</dbReference>
<reference evidence="5" key="1">
    <citation type="submission" date="2011-03" db="EMBL/GenBank/DDBJ databases">
        <title>The Genome Sequence of Nematocida sp1 strain ERTm2.</title>
        <authorList>
            <consortium name="The Broad Institute Genome Sequencing Platform"/>
            <consortium name="The Broad Institute Genome Sequencing Center for Infectious Disease"/>
            <person name="Cuomo C."/>
            <person name="Troemel E."/>
            <person name="Young S.K."/>
            <person name="Zeng Q."/>
            <person name="Gargeya S."/>
            <person name="Fitzgerald M."/>
            <person name="Haas B."/>
            <person name="Abouelleil A."/>
            <person name="Alvarado L."/>
            <person name="Arachchi H.M."/>
            <person name="Berlin A."/>
            <person name="Brown A."/>
            <person name="Chapman S.B."/>
            <person name="Chen Z."/>
            <person name="Dunbar C."/>
            <person name="Freedman E."/>
            <person name="Gearin G."/>
            <person name="Gellesch M."/>
            <person name="Goldberg J."/>
            <person name="Griggs A."/>
            <person name="Gujja S."/>
            <person name="Heilman E.R."/>
            <person name="Heiman D."/>
            <person name="Howarth C."/>
            <person name="Larson L."/>
            <person name="Lui A."/>
            <person name="MacDonald P.J.P."/>
            <person name="Mehta T."/>
            <person name="Montmayeur A."/>
            <person name="Murphy C."/>
            <person name="Neiman D."/>
            <person name="Pearson M."/>
            <person name="Priest M."/>
            <person name="Roberts A."/>
            <person name="Saif S."/>
            <person name="Shea T."/>
            <person name="Shenoy N."/>
            <person name="Sisk P."/>
            <person name="Stolte C."/>
            <person name="Sykes S."/>
            <person name="White J."/>
            <person name="Yandava C."/>
            <person name="Wortman J."/>
            <person name="Nusbaum C."/>
            <person name="Birren B."/>
        </authorList>
    </citation>
    <scope>NUCLEOTIDE SEQUENCE</scope>
    <source>
        <strain evidence="5">ERTm2</strain>
    </source>
</reference>
<dbReference type="STRING" id="944018.H8ZD46"/>
<feature type="compositionally biased region" description="Basic and acidic residues" evidence="3">
    <location>
        <begin position="156"/>
        <end position="172"/>
    </location>
</feature>
<dbReference type="HOGENOM" id="CLU_330118_0_0_1"/>
<evidence type="ECO:0000313" key="5">
    <source>
        <dbReference type="EMBL" id="EHY65071.1"/>
    </source>
</evidence>
<evidence type="ECO:0000256" key="2">
    <source>
        <dbReference type="ARBA" id="ARBA00022942"/>
    </source>
</evidence>
<dbReference type="GO" id="GO:0005634">
    <property type="term" value="C:nucleus"/>
    <property type="evidence" value="ECO:0007669"/>
    <property type="project" value="TreeGrafter"/>
</dbReference>
<gene>
    <name evidence="5" type="ORF">NERG_01517</name>
</gene>
<keyword evidence="1" id="KW-0677">Repeat</keyword>
<organism evidence="5">
    <name type="scientific">Nematocida ausubeli (strain ATCC PRA-371 / ERTm2)</name>
    <name type="common">Nematode killer fungus</name>
    <dbReference type="NCBI Taxonomy" id="1913371"/>
    <lineage>
        <taxon>Eukaryota</taxon>
        <taxon>Fungi</taxon>
        <taxon>Fungi incertae sedis</taxon>
        <taxon>Microsporidia</taxon>
        <taxon>Nematocida</taxon>
    </lineage>
</organism>